<dbReference type="EMBL" id="CADEAL010001090">
    <property type="protein sequence ID" value="CAB1428782.1"/>
    <property type="molecule type" value="Genomic_DNA"/>
</dbReference>
<name>A0A9N7UDX9_PLEPL</name>
<accession>A0A9N7UDX9</accession>
<organism evidence="1 2">
    <name type="scientific">Pleuronectes platessa</name>
    <name type="common">European plaice</name>
    <dbReference type="NCBI Taxonomy" id="8262"/>
    <lineage>
        <taxon>Eukaryota</taxon>
        <taxon>Metazoa</taxon>
        <taxon>Chordata</taxon>
        <taxon>Craniata</taxon>
        <taxon>Vertebrata</taxon>
        <taxon>Euteleostomi</taxon>
        <taxon>Actinopterygii</taxon>
        <taxon>Neopterygii</taxon>
        <taxon>Teleostei</taxon>
        <taxon>Neoteleostei</taxon>
        <taxon>Acanthomorphata</taxon>
        <taxon>Carangaria</taxon>
        <taxon>Pleuronectiformes</taxon>
        <taxon>Pleuronectoidei</taxon>
        <taxon>Pleuronectidae</taxon>
        <taxon>Pleuronectes</taxon>
    </lineage>
</organism>
<proteinExistence type="predicted"/>
<evidence type="ECO:0000313" key="2">
    <source>
        <dbReference type="Proteomes" id="UP001153269"/>
    </source>
</evidence>
<reference evidence="1" key="1">
    <citation type="submission" date="2020-03" db="EMBL/GenBank/DDBJ databases">
        <authorList>
            <person name="Weist P."/>
        </authorList>
    </citation>
    <scope>NUCLEOTIDE SEQUENCE</scope>
</reference>
<comment type="caution">
    <text evidence="1">The sequence shown here is derived from an EMBL/GenBank/DDBJ whole genome shotgun (WGS) entry which is preliminary data.</text>
</comment>
<protein>
    <submittedName>
        <fullName evidence="1">Uncharacterized protein</fullName>
    </submittedName>
</protein>
<gene>
    <name evidence="1" type="ORF">PLEPLA_LOCUS16756</name>
</gene>
<evidence type="ECO:0000313" key="1">
    <source>
        <dbReference type="EMBL" id="CAB1428782.1"/>
    </source>
</evidence>
<dbReference type="Proteomes" id="UP001153269">
    <property type="component" value="Unassembled WGS sequence"/>
</dbReference>
<sequence length="100" mass="10920">MWRTESEELSALSLTDCRVLGSGLRVAPLTMGPESPPRPTPETLSLPIDAVCQTEGTEPCTLASVRYPDTATRPVSRQSGQNKVIFGSCEWKATISYTKY</sequence>
<dbReference type="AlphaFoldDB" id="A0A9N7UDX9"/>
<keyword evidence="2" id="KW-1185">Reference proteome</keyword>